<reference evidence="9 10" key="1">
    <citation type="submission" date="2018-08" db="EMBL/GenBank/DDBJ databases">
        <title>Genomic Encyclopedia of Archaeal and Bacterial Type Strains, Phase II (KMG-II): from individual species to whole genera.</title>
        <authorList>
            <person name="Goeker M."/>
        </authorList>
    </citation>
    <scope>NUCLEOTIDE SEQUENCE [LARGE SCALE GENOMIC DNA]</scope>
    <source>
        <strain evidence="9 10">ATCC 27112</strain>
    </source>
</reference>
<keyword evidence="3 8" id="KW-0812">Transmembrane</keyword>
<dbReference type="EMBL" id="QXEV01000003">
    <property type="protein sequence ID" value="RIA78192.1"/>
    <property type="molecule type" value="Genomic_DNA"/>
</dbReference>
<evidence type="ECO:0000256" key="3">
    <source>
        <dbReference type="ARBA" id="ARBA00022692"/>
    </source>
</evidence>
<dbReference type="Pfam" id="PF02508">
    <property type="entry name" value="Rnf-Nqr"/>
    <property type="match status" value="1"/>
</dbReference>
<dbReference type="OrthoDB" id="9790976at2"/>
<evidence type="ECO:0000256" key="6">
    <source>
        <dbReference type="ARBA" id="ARBA00022989"/>
    </source>
</evidence>
<dbReference type="GO" id="GO:0012505">
    <property type="term" value="C:endomembrane system"/>
    <property type="evidence" value="ECO:0007669"/>
    <property type="project" value="UniProtKB-SubCell"/>
</dbReference>
<accession>A0A397RY39</accession>
<gene>
    <name evidence="9" type="ORF">EI71_00504</name>
</gene>
<evidence type="ECO:0000256" key="5">
    <source>
        <dbReference type="ARBA" id="ARBA00022982"/>
    </source>
</evidence>
<evidence type="ECO:0000256" key="8">
    <source>
        <dbReference type="SAM" id="Phobius"/>
    </source>
</evidence>
<feature type="transmembrane region" description="Helical" evidence="8">
    <location>
        <begin position="39"/>
        <end position="61"/>
    </location>
</feature>
<dbReference type="Proteomes" id="UP000266506">
    <property type="component" value="Unassembled WGS sequence"/>
</dbReference>
<feature type="transmembrane region" description="Helical" evidence="8">
    <location>
        <begin position="12"/>
        <end position="33"/>
    </location>
</feature>
<dbReference type="PIRSF" id="PIRSF006102">
    <property type="entry name" value="NQR_DE"/>
    <property type="match status" value="1"/>
</dbReference>
<feature type="transmembrane region" description="Helical" evidence="8">
    <location>
        <begin position="171"/>
        <end position="204"/>
    </location>
</feature>
<dbReference type="GO" id="GO:0005886">
    <property type="term" value="C:plasma membrane"/>
    <property type="evidence" value="ECO:0007669"/>
    <property type="project" value="TreeGrafter"/>
</dbReference>
<dbReference type="InterPro" id="IPR010968">
    <property type="entry name" value="RnfE"/>
</dbReference>
<keyword evidence="7 8" id="KW-0472">Membrane</keyword>
<name>A0A397RY39_9MOLU</name>
<feature type="transmembrane region" description="Helical" evidence="8">
    <location>
        <begin position="73"/>
        <end position="93"/>
    </location>
</feature>
<dbReference type="RefSeq" id="WP_119015670.1">
    <property type="nucleotide sequence ID" value="NZ_QXEV01000003.1"/>
</dbReference>
<evidence type="ECO:0000256" key="7">
    <source>
        <dbReference type="ARBA" id="ARBA00023136"/>
    </source>
</evidence>
<keyword evidence="5" id="KW-0249">Electron transport</keyword>
<keyword evidence="6 8" id="KW-1133">Transmembrane helix</keyword>
<keyword evidence="10" id="KW-1185">Reference proteome</keyword>
<feature type="transmembrane region" description="Helical" evidence="8">
    <location>
        <begin position="129"/>
        <end position="151"/>
    </location>
</feature>
<sequence length="233" mass="25133">MKKFSYKKTLIAGIITENPVFVSLLGMCSTLATTKSLEAAFGMGILVILVLIGSNVLISFLRNIIPSEAKIPCYIIIIATFVTIVKMLCEAFIPALYTGLGVFISLIVVNCIILGRAEAYASKNGVRASFVDAIGTGLGFTMAICIVAIIREILGTGAITIGQYFPLPSKIIIQIIPSNIAISLFVEPAGGFLTLGLVLAFLAWNKNRKETKNIAKEKEAKVKEMKLKEEVTK</sequence>
<comment type="subcellular location">
    <subcellularLocation>
        <location evidence="1">Endomembrane system</location>
        <topology evidence="1">Multi-pass membrane protein</topology>
    </subcellularLocation>
</comment>
<dbReference type="NCBIfam" id="NF009070">
    <property type="entry name" value="PRK12405.1"/>
    <property type="match status" value="1"/>
</dbReference>
<keyword evidence="2" id="KW-0813">Transport</keyword>
<dbReference type="GO" id="GO:0022900">
    <property type="term" value="P:electron transport chain"/>
    <property type="evidence" value="ECO:0007669"/>
    <property type="project" value="InterPro"/>
</dbReference>
<evidence type="ECO:0000256" key="4">
    <source>
        <dbReference type="ARBA" id="ARBA00022967"/>
    </source>
</evidence>
<dbReference type="InterPro" id="IPR003667">
    <property type="entry name" value="NqrDE/RnfAE"/>
</dbReference>
<evidence type="ECO:0000256" key="1">
    <source>
        <dbReference type="ARBA" id="ARBA00004127"/>
    </source>
</evidence>
<evidence type="ECO:0000256" key="2">
    <source>
        <dbReference type="ARBA" id="ARBA00022448"/>
    </source>
</evidence>
<dbReference type="InParanoid" id="A0A397RY39"/>
<protein>
    <submittedName>
        <fullName evidence="9">Electron transport complex protein RnfE</fullName>
    </submittedName>
</protein>
<feature type="transmembrane region" description="Helical" evidence="8">
    <location>
        <begin position="99"/>
        <end position="117"/>
    </location>
</feature>
<proteinExistence type="predicted"/>
<evidence type="ECO:0000313" key="10">
    <source>
        <dbReference type="Proteomes" id="UP000266506"/>
    </source>
</evidence>
<dbReference type="AlphaFoldDB" id="A0A397RY39"/>
<keyword evidence="4" id="KW-1278">Translocase</keyword>
<dbReference type="PANTHER" id="PTHR30586">
    <property type="entry name" value="ELECTRON TRANSPORT COMPLEX PROTEIN RNFE"/>
    <property type="match status" value="1"/>
</dbReference>
<comment type="caution">
    <text evidence="9">The sequence shown here is derived from an EMBL/GenBank/DDBJ whole genome shotgun (WGS) entry which is preliminary data.</text>
</comment>
<dbReference type="NCBIfam" id="TIGR01948">
    <property type="entry name" value="rnfE"/>
    <property type="match status" value="1"/>
</dbReference>
<evidence type="ECO:0000313" key="9">
    <source>
        <dbReference type="EMBL" id="RIA78192.1"/>
    </source>
</evidence>
<dbReference type="PANTHER" id="PTHR30586:SF0">
    <property type="entry name" value="ION-TRANSLOCATING OXIDOREDUCTASE COMPLEX SUBUNIT E"/>
    <property type="match status" value="1"/>
</dbReference>
<organism evidence="9 10">
    <name type="scientific">Anaeroplasma bactoclasticum</name>
    <dbReference type="NCBI Taxonomy" id="2088"/>
    <lineage>
        <taxon>Bacteria</taxon>
        <taxon>Bacillati</taxon>
        <taxon>Mycoplasmatota</taxon>
        <taxon>Mollicutes</taxon>
        <taxon>Anaeroplasmatales</taxon>
        <taxon>Anaeroplasmataceae</taxon>
        <taxon>Anaeroplasma</taxon>
    </lineage>
</organism>